<dbReference type="OrthoDB" id="281328at2"/>
<evidence type="ECO:0000313" key="2">
    <source>
        <dbReference type="Proteomes" id="UP000317429"/>
    </source>
</evidence>
<name>A0A518D5C4_9BACT</name>
<dbReference type="KEGG" id="pnd:Pla175_00220"/>
<keyword evidence="2" id="KW-1185">Reference proteome</keyword>
<protein>
    <recommendedName>
        <fullName evidence="3">DUF4404 domain-containing protein</fullName>
    </recommendedName>
</protein>
<sequence>MTQQQLAETLERLHAELDSIDRVDDATRTALQKVTADIERLLDPEQPTTDQDVDDSRAGLQDLVIGFEAEHPKLAEALGRVADGLANLGI</sequence>
<evidence type="ECO:0000313" key="1">
    <source>
        <dbReference type="EMBL" id="QDU86672.1"/>
    </source>
</evidence>
<organism evidence="1 2">
    <name type="scientific">Pirellulimonas nuda</name>
    <dbReference type="NCBI Taxonomy" id="2528009"/>
    <lineage>
        <taxon>Bacteria</taxon>
        <taxon>Pseudomonadati</taxon>
        <taxon>Planctomycetota</taxon>
        <taxon>Planctomycetia</taxon>
        <taxon>Pirellulales</taxon>
        <taxon>Lacipirellulaceae</taxon>
        <taxon>Pirellulimonas</taxon>
    </lineage>
</organism>
<accession>A0A518D5C4</accession>
<proteinExistence type="predicted"/>
<dbReference type="RefSeq" id="WP_145280106.1">
    <property type="nucleotide sequence ID" value="NZ_CP036291.1"/>
</dbReference>
<evidence type="ECO:0008006" key="3">
    <source>
        <dbReference type="Google" id="ProtNLM"/>
    </source>
</evidence>
<dbReference type="EMBL" id="CP036291">
    <property type="protein sequence ID" value="QDU86672.1"/>
    <property type="molecule type" value="Genomic_DNA"/>
</dbReference>
<dbReference type="AlphaFoldDB" id="A0A518D5C4"/>
<reference evidence="1 2" key="1">
    <citation type="submission" date="2019-02" db="EMBL/GenBank/DDBJ databases">
        <title>Deep-cultivation of Planctomycetes and their phenomic and genomic characterization uncovers novel biology.</title>
        <authorList>
            <person name="Wiegand S."/>
            <person name="Jogler M."/>
            <person name="Boedeker C."/>
            <person name="Pinto D."/>
            <person name="Vollmers J."/>
            <person name="Rivas-Marin E."/>
            <person name="Kohn T."/>
            <person name="Peeters S.H."/>
            <person name="Heuer A."/>
            <person name="Rast P."/>
            <person name="Oberbeckmann S."/>
            <person name="Bunk B."/>
            <person name="Jeske O."/>
            <person name="Meyerdierks A."/>
            <person name="Storesund J.E."/>
            <person name="Kallscheuer N."/>
            <person name="Luecker S."/>
            <person name="Lage O.M."/>
            <person name="Pohl T."/>
            <person name="Merkel B.J."/>
            <person name="Hornburger P."/>
            <person name="Mueller R.-W."/>
            <person name="Bruemmer F."/>
            <person name="Labrenz M."/>
            <person name="Spormann A.M."/>
            <person name="Op den Camp H."/>
            <person name="Overmann J."/>
            <person name="Amann R."/>
            <person name="Jetten M.S.M."/>
            <person name="Mascher T."/>
            <person name="Medema M.H."/>
            <person name="Devos D.P."/>
            <person name="Kaster A.-K."/>
            <person name="Ovreas L."/>
            <person name="Rohde M."/>
            <person name="Galperin M.Y."/>
            <person name="Jogler C."/>
        </authorList>
    </citation>
    <scope>NUCLEOTIDE SEQUENCE [LARGE SCALE GENOMIC DNA]</scope>
    <source>
        <strain evidence="1 2">Pla175</strain>
    </source>
</reference>
<dbReference type="InterPro" id="IPR025516">
    <property type="entry name" value="DUF4404"/>
</dbReference>
<dbReference type="Pfam" id="PF14357">
    <property type="entry name" value="DUF4404"/>
    <property type="match status" value="1"/>
</dbReference>
<dbReference type="Proteomes" id="UP000317429">
    <property type="component" value="Chromosome"/>
</dbReference>
<gene>
    <name evidence="1" type="ORF">Pla175_00220</name>
</gene>